<dbReference type="EMBL" id="JARQWQ010000015">
    <property type="protein sequence ID" value="KAK2566980.1"/>
    <property type="molecule type" value="Genomic_DNA"/>
</dbReference>
<comment type="caution">
    <text evidence="2">The sequence shown here is derived from an EMBL/GenBank/DDBJ whole genome shotgun (WGS) entry which is preliminary data.</text>
</comment>
<name>A0AAD9QTU8_ACRCE</name>
<reference evidence="2" key="2">
    <citation type="journal article" date="2023" name="Science">
        <title>Genomic signatures of disease resistance in endangered staghorn corals.</title>
        <authorList>
            <person name="Vollmer S.V."/>
            <person name="Selwyn J.D."/>
            <person name="Despard B.A."/>
            <person name="Roesel C.L."/>
        </authorList>
    </citation>
    <scope>NUCLEOTIDE SEQUENCE</scope>
    <source>
        <strain evidence="2">K2</strain>
    </source>
</reference>
<proteinExistence type="predicted"/>
<gene>
    <name evidence="2" type="ORF">P5673_008744</name>
</gene>
<sequence length="76" mass="8757">MYGDETDSSEQSKASPEPPLMSEGELIKANLEMFGALRRERQIQLKKDALCLQEQMTEFRNNVVKEIDDILAEKRI</sequence>
<keyword evidence="3" id="KW-1185">Reference proteome</keyword>
<feature type="region of interest" description="Disordered" evidence="1">
    <location>
        <begin position="1"/>
        <end position="24"/>
    </location>
</feature>
<evidence type="ECO:0000313" key="3">
    <source>
        <dbReference type="Proteomes" id="UP001249851"/>
    </source>
</evidence>
<evidence type="ECO:0000256" key="1">
    <source>
        <dbReference type="SAM" id="MobiDB-lite"/>
    </source>
</evidence>
<reference evidence="2" key="1">
    <citation type="journal article" date="2023" name="G3 (Bethesda)">
        <title>Whole genome assembly and annotation of the endangered Caribbean coral Acropora cervicornis.</title>
        <authorList>
            <person name="Selwyn J.D."/>
            <person name="Vollmer S.V."/>
        </authorList>
    </citation>
    <scope>NUCLEOTIDE SEQUENCE</scope>
    <source>
        <strain evidence="2">K2</strain>
    </source>
</reference>
<protein>
    <submittedName>
        <fullName evidence="2">Uncharacterized protein</fullName>
    </submittedName>
</protein>
<evidence type="ECO:0000313" key="2">
    <source>
        <dbReference type="EMBL" id="KAK2566980.1"/>
    </source>
</evidence>
<accession>A0AAD9QTU8</accession>
<organism evidence="2 3">
    <name type="scientific">Acropora cervicornis</name>
    <name type="common">Staghorn coral</name>
    <dbReference type="NCBI Taxonomy" id="6130"/>
    <lineage>
        <taxon>Eukaryota</taxon>
        <taxon>Metazoa</taxon>
        <taxon>Cnidaria</taxon>
        <taxon>Anthozoa</taxon>
        <taxon>Hexacorallia</taxon>
        <taxon>Scleractinia</taxon>
        <taxon>Astrocoeniina</taxon>
        <taxon>Acroporidae</taxon>
        <taxon>Acropora</taxon>
    </lineage>
</organism>
<dbReference type="Proteomes" id="UP001249851">
    <property type="component" value="Unassembled WGS sequence"/>
</dbReference>
<dbReference type="AlphaFoldDB" id="A0AAD9QTU8"/>